<sequence length="308" mass="34855">MAGTGKSTISRANLLNVHGSTVASFFFRRGEQDRGNARLLFTTISKQLAVGNPELISDIRAAVSSDPDIAVKSLKEQWEKLLLGPLMNLVQTTPRSSVVLITDALDECEIDNDIRDILRILPQAKKLPMSLRILLTSRPELPVRLGFARLAHDEYRDLALYNVPEDTTAHDIALFIKDRFTRIKEVRDVPYDWPTDEEFEQLLSVSVPLFISAATMCRFIESKLDPVESLTSLLEDQVRLRYATKMDQTYLPILRRLLHSQDDDDGADQLLENFRQIIGVMIFLAIPLSVNTLSKNLLGFQVELSLIY</sequence>
<name>A0ACD1G257_9EURO</name>
<gene>
    <name evidence="1" type="ORF">BO95DRAFT_434269</name>
</gene>
<evidence type="ECO:0000313" key="1">
    <source>
        <dbReference type="EMBL" id="RAH43231.1"/>
    </source>
</evidence>
<evidence type="ECO:0000313" key="2">
    <source>
        <dbReference type="Proteomes" id="UP000249057"/>
    </source>
</evidence>
<accession>A0ACD1G257</accession>
<dbReference type="Proteomes" id="UP000249057">
    <property type="component" value="Unassembled WGS sequence"/>
</dbReference>
<dbReference type="EMBL" id="KZ825365">
    <property type="protein sequence ID" value="RAH43231.1"/>
    <property type="molecule type" value="Genomic_DNA"/>
</dbReference>
<protein>
    <submittedName>
        <fullName evidence="1">Uncharacterized protein</fullName>
    </submittedName>
</protein>
<keyword evidence="2" id="KW-1185">Reference proteome</keyword>
<proteinExistence type="predicted"/>
<organism evidence="1 2">
    <name type="scientific">Aspergillus brunneoviolaceus CBS 621.78</name>
    <dbReference type="NCBI Taxonomy" id="1450534"/>
    <lineage>
        <taxon>Eukaryota</taxon>
        <taxon>Fungi</taxon>
        <taxon>Dikarya</taxon>
        <taxon>Ascomycota</taxon>
        <taxon>Pezizomycotina</taxon>
        <taxon>Eurotiomycetes</taxon>
        <taxon>Eurotiomycetidae</taxon>
        <taxon>Eurotiales</taxon>
        <taxon>Aspergillaceae</taxon>
        <taxon>Aspergillus</taxon>
        <taxon>Aspergillus subgen. Circumdati</taxon>
    </lineage>
</organism>
<reference evidence="1" key="1">
    <citation type="submission" date="2018-02" db="EMBL/GenBank/DDBJ databases">
        <title>The genomes of Aspergillus section Nigri reveals drivers in fungal speciation.</title>
        <authorList>
            <consortium name="DOE Joint Genome Institute"/>
            <person name="Vesth T.C."/>
            <person name="Nybo J."/>
            <person name="Theobald S."/>
            <person name="Brandl J."/>
            <person name="Frisvad J.C."/>
            <person name="Nielsen K.F."/>
            <person name="Lyhne E.K."/>
            <person name="Kogle M.E."/>
            <person name="Kuo A."/>
            <person name="Riley R."/>
            <person name="Clum A."/>
            <person name="Nolan M."/>
            <person name="Lipzen A."/>
            <person name="Salamov A."/>
            <person name="Henrissat B."/>
            <person name="Wiebenga A."/>
            <person name="De vries R.P."/>
            <person name="Grigoriev I.V."/>
            <person name="Mortensen U.H."/>
            <person name="Andersen M.R."/>
            <person name="Baker S.E."/>
        </authorList>
    </citation>
    <scope>NUCLEOTIDE SEQUENCE</scope>
    <source>
        <strain evidence="1">CBS 621.78</strain>
    </source>
</reference>